<keyword evidence="2" id="KW-1185">Reference proteome</keyword>
<organism evidence="1 2">
    <name type="scientific">Cucurbitaria berberidis CBS 394.84</name>
    <dbReference type="NCBI Taxonomy" id="1168544"/>
    <lineage>
        <taxon>Eukaryota</taxon>
        <taxon>Fungi</taxon>
        <taxon>Dikarya</taxon>
        <taxon>Ascomycota</taxon>
        <taxon>Pezizomycotina</taxon>
        <taxon>Dothideomycetes</taxon>
        <taxon>Pleosporomycetidae</taxon>
        <taxon>Pleosporales</taxon>
        <taxon>Pleosporineae</taxon>
        <taxon>Cucurbitariaceae</taxon>
        <taxon>Cucurbitaria</taxon>
    </lineage>
</organism>
<reference evidence="1" key="1">
    <citation type="submission" date="2020-01" db="EMBL/GenBank/DDBJ databases">
        <authorList>
            <consortium name="DOE Joint Genome Institute"/>
            <person name="Haridas S."/>
            <person name="Albert R."/>
            <person name="Binder M."/>
            <person name="Bloem J."/>
            <person name="Labutti K."/>
            <person name="Salamov A."/>
            <person name="Andreopoulos B."/>
            <person name="Baker S.E."/>
            <person name="Barry K."/>
            <person name="Bills G."/>
            <person name="Bluhm B.H."/>
            <person name="Cannon C."/>
            <person name="Castanera R."/>
            <person name="Culley D.E."/>
            <person name="Daum C."/>
            <person name="Ezra D."/>
            <person name="Gonzalez J.B."/>
            <person name="Henrissat B."/>
            <person name="Kuo A."/>
            <person name="Liang C."/>
            <person name="Lipzen A."/>
            <person name="Lutzoni F."/>
            <person name="Magnuson J."/>
            <person name="Mondo S."/>
            <person name="Nolan M."/>
            <person name="Ohm R."/>
            <person name="Pangilinan J."/>
            <person name="Park H.-J."/>
            <person name="Ramirez L."/>
            <person name="Alfaro M."/>
            <person name="Sun H."/>
            <person name="Tritt A."/>
            <person name="Yoshinaga Y."/>
            <person name="Zwiers L.-H."/>
            <person name="Turgeon B.G."/>
            <person name="Goodwin S.B."/>
            <person name="Spatafora J.W."/>
            <person name="Crous P.W."/>
            <person name="Grigoriev I.V."/>
        </authorList>
    </citation>
    <scope>NUCLEOTIDE SEQUENCE</scope>
    <source>
        <strain evidence="1">CBS 394.84</strain>
    </source>
</reference>
<dbReference type="RefSeq" id="XP_040785590.1">
    <property type="nucleotide sequence ID" value="XM_040926722.1"/>
</dbReference>
<protein>
    <submittedName>
        <fullName evidence="1">Uncharacterized protein</fullName>
    </submittedName>
</protein>
<accession>A0A9P4GCS2</accession>
<dbReference type="Proteomes" id="UP000800039">
    <property type="component" value="Unassembled WGS sequence"/>
</dbReference>
<dbReference type="GeneID" id="63843974"/>
<evidence type="ECO:0000313" key="1">
    <source>
        <dbReference type="EMBL" id="KAF1843027.1"/>
    </source>
</evidence>
<proteinExistence type="predicted"/>
<gene>
    <name evidence="1" type="ORF">K460DRAFT_138318</name>
</gene>
<dbReference type="AlphaFoldDB" id="A0A9P4GCS2"/>
<name>A0A9P4GCS2_9PLEO</name>
<dbReference type="EMBL" id="ML976617">
    <property type="protein sequence ID" value="KAF1843027.1"/>
    <property type="molecule type" value="Genomic_DNA"/>
</dbReference>
<sequence length="160" mass="18368">MCRLASRCGQLNFLVCNHRRHAGGSDCIHGSLSELASLTAKPEFKMYSPQRHRSVESDLQRISGRIRSCVRRPREAQSSSALRSLDWTNFSMQYVCYLRPAYSSIEKHYAVKHSPAITFSNIQQFYAFKKNEPSTRQNTCPQYRVARERHAPTTEPSVVN</sequence>
<evidence type="ECO:0000313" key="2">
    <source>
        <dbReference type="Proteomes" id="UP000800039"/>
    </source>
</evidence>
<comment type="caution">
    <text evidence="1">The sequence shown here is derived from an EMBL/GenBank/DDBJ whole genome shotgun (WGS) entry which is preliminary data.</text>
</comment>